<proteinExistence type="predicted"/>
<evidence type="ECO:0000256" key="1">
    <source>
        <dbReference type="SAM" id="MobiDB-lite"/>
    </source>
</evidence>
<accession>A0A392TBL2</accession>
<sequence>MSLSPNAKPLSQRKRKLGDERRKAVDEE</sequence>
<comment type="caution">
    <text evidence="2">The sequence shown here is derived from an EMBL/GenBank/DDBJ whole genome shotgun (WGS) entry which is preliminary data.</text>
</comment>
<organism evidence="2 3">
    <name type="scientific">Trifolium medium</name>
    <dbReference type="NCBI Taxonomy" id="97028"/>
    <lineage>
        <taxon>Eukaryota</taxon>
        <taxon>Viridiplantae</taxon>
        <taxon>Streptophyta</taxon>
        <taxon>Embryophyta</taxon>
        <taxon>Tracheophyta</taxon>
        <taxon>Spermatophyta</taxon>
        <taxon>Magnoliopsida</taxon>
        <taxon>eudicotyledons</taxon>
        <taxon>Gunneridae</taxon>
        <taxon>Pentapetalae</taxon>
        <taxon>rosids</taxon>
        <taxon>fabids</taxon>
        <taxon>Fabales</taxon>
        <taxon>Fabaceae</taxon>
        <taxon>Papilionoideae</taxon>
        <taxon>50 kb inversion clade</taxon>
        <taxon>NPAAA clade</taxon>
        <taxon>Hologalegina</taxon>
        <taxon>IRL clade</taxon>
        <taxon>Trifolieae</taxon>
        <taxon>Trifolium</taxon>
    </lineage>
</organism>
<feature type="region of interest" description="Disordered" evidence="1">
    <location>
        <begin position="1"/>
        <end position="28"/>
    </location>
</feature>
<evidence type="ECO:0000313" key="3">
    <source>
        <dbReference type="Proteomes" id="UP000265520"/>
    </source>
</evidence>
<dbReference type="AlphaFoldDB" id="A0A392TBL2"/>
<protein>
    <submittedName>
        <fullName evidence="2">Uncharacterized protein</fullName>
    </submittedName>
</protein>
<evidence type="ECO:0000313" key="2">
    <source>
        <dbReference type="EMBL" id="MCI57600.1"/>
    </source>
</evidence>
<reference evidence="2 3" key="1">
    <citation type="journal article" date="2018" name="Front. Plant Sci.">
        <title>Red Clover (Trifolium pratense) and Zigzag Clover (T. medium) - A Picture of Genomic Similarities and Differences.</title>
        <authorList>
            <person name="Dluhosova J."/>
            <person name="Istvanek J."/>
            <person name="Nedelnik J."/>
            <person name="Repkova J."/>
        </authorList>
    </citation>
    <scope>NUCLEOTIDE SEQUENCE [LARGE SCALE GENOMIC DNA]</scope>
    <source>
        <strain evidence="3">cv. 10/8</strain>
        <tissue evidence="2">Leaf</tissue>
    </source>
</reference>
<dbReference type="Proteomes" id="UP000265520">
    <property type="component" value="Unassembled WGS sequence"/>
</dbReference>
<dbReference type="EMBL" id="LXQA010531891">
    <property type="protein sequence ID" value="MCI57600.1"/>
    <property type="molecule type" value="Genomic_DNA"/>
</dbReference>
<feature type="non-terminal residue" evidence="2">
    <location>
        <position position="28"/>
    </location>
</feature>
<name>A0A392TBL2_9FABA</name>
<keyword evidence="3" id="KW-1185">Reference proteome</keyword>
<feature type="compositionally biased region" description="Basic and acidic residues" evidence="1">
    <location>
        <begin position="17"/>
        <end position="28"/>
    </location>
</feature>